<dbReference type="Proteomes" id="UP000700334">
    <property type="component" value="Unassembled WGS sequence"/>
</dbReference>
<proteinExistence type="predicted"/>
<evidence type="ECO:0000313" key="2">
    <source>
        <dbReference type="EMBL" id="KAG8508128.1"/>
    </source>
</evidence>
<name>A0A8J5ZPS5_GALPY</name>
<accession>A0A8J5ZPS5</accession>
<protein>
    <submittedName>
        <fullName evidence="2">Microtubule-associated protein RP/EB family member 1</fullName>
    </submittedName>
</protein>
<dbReference type="EMBL" id="JAGFMF010012069">
    <property type="protein sequence ID" value="KAG8508128.1"/>
    <property type="molecule type" value="Genomic_DNA"/>
</dbReference>
<sequence>MLFPVALKKVKFQAKPEHKCIQNFNTPQTVVQEVFYVNHNGKDYDHVAVRQGEEIAVVPSLAAQLWRSEAPQRPTATHRVTAALKAGPGEKES</sequence>
<feature type="non-terminal residue" evidence="2">
    <location>
        <position position="1"/>
    </location>
</feature>
<evidence type="ECO:0000313" key="3">
    <source>
        <dbReference type="Proteomes" id="UP000700334"/>
    </source>
</evidence>
<dbReference type="AlphaFoldDB" id="A0A8J5ZPS5"/>
<keyword evidence="3" id="KW-1185">Reference proteome</keyword>
<organism evidence="2 3">
    <name type="scientific">Galemys pyrenaicus</name>
    <name type="common">Iberian desman</name>
    <name type="synonym">Pyrenean desman</name>
    <dbReference type="NCBI Taxonomy" id="202257"/>
    <lineage>
        <taxon>Eukaryota</taxon>
        <taxon>Metazoa</taxon>
        <taxon>Chordata</taxon>
        <taxon>Craniata</taxon>
        <taxon>Vertebrata</taxon>
        <taxon>Euteleostomi</taxon>
        <taxon>Mammalia</taxon>
        <taxon>Eutheria</taxon>
        <taxon>Laurasiatheria</taxon>
        <taxon>Eulipotyphla</taxon>
        <taxon>Talpidae</taxon>
        <taxon>Galemys</taxon>
    </lineage>
</organism>
<gene>
    <name evidence="2" type="ORF">J0S82_001630</name>
</gene>
<feature type="region of interest" description="Disordered" evidence="1">
    <location>
        <begin position="69"/>
        <end position="93"/>
    </location>
</feature>
<evidence type="ECO:0000256" key="1">
    <source>
        <dbReference type="SAM" id="MobiDB-lite"/>
    </source>
</evidence>
<reference evidence="2" key="1">
    <citation type="journal article" date="2021" name="Evol. Appl.">
        <title>The genome of the Pyrenean desman and the effects of bottlenecks and inbreeding on the genomic landscape of an endangered species.</title>
        <authorList>
            <person name="Escoda L."/>
            <person name="Castresana J."/>
        </authorList>
    </citation>
    <scope>NUCLEOTIDE SEQUENCE</scope>
    <source>
        <strain evidence="2">IBE-C5619</strain>
    </source>
</reference>
<dbReference type="OrthoDB" id="2119228at2759"/>
<comment type="caution">
    <text evidence="2">The sequence shown here is derived from an EMBL/GenBank/DDBJ whole genome shotgun (WGS) entry which is preliminary data.</text>
</comment>